<dbReference type="InterPro" id="IPR002994">
    <property type="entry name" value="Surf1/Shy1"/>
</dbReference>
<feature type="region of interest" description="Disordered" evidence="7">
    <location>
        <begin position="244"/>
        <end position="279"/>
    </location>
</feature>
<feature type="transmembrane region" description="Helical" evidence="6">
    <location>
        <begin position="12"/>
        <end position="33"/>
    </location>
</feature>
<comment type="similarity">
    <text evidence="2 6">Belongs to the SURF1 family.</text>
</comment>
<dbReference type="Proteomes" id="UP000192760">
    <property type="component" value="Unassembled WGS sequence"/>
</dbReference>
<dbReference type="EMBL" id="AP022590">
    <property type="protein sequence ID" value="BBY37651.1"/>
    <property type="molecule type" value="Genomic_DNA"/>
</dbReference>
<evidence type="ECO:0000256" key="3">
    <source>
        <dbReference type="ARBA" id="ARBA00022692"/>
    </source>
</evidence>
<evidence type="ECO:0000256" key="6">
    <source>
        <dbReference type="RuleBase" id="RU363076"/>
    </source>
</evidence>
<keyword evidence="4 6" id="KW-1133">Transmembrane helix</keyword>
<keyword evidence="3 6" id="KW-0812">Transmembrane</keyword>
<dbReference type="Proteomes" id="UP000465812">
    <property type="component" value="Chromosome"/>
</dbReference>
<dbReference type="PROSITE" id="PS50895">
    <property type="entry name" value="SURF1"/>
    <property type="match status" value="1"/>
</dbReference>
<comment type="subcellular location">
    <subcellularLocation>
        <location evidence="6">Cell membrane</location>
        <topology evidence="6">Multi-pass membrane protein</topology>
    </subcellularLocation>
    <subcellularLocation>
        <location evidence="1">Membrane</location>
    </subcellularLocation>
</comment>
<sequence>MRRLPFLLRPGWIVLALVVIAFAYLCFTVLAPWQLGKHSRTSEENRQIESSLNTAPVPLKTLLPQQNSAAPGAQWRQVTATGHYLPDVQVLARLRVIDSKPAFEVLVPFVADGGPTILVDRGYVRPLEGSHVPPIPRPPAQTVTITARLRNSETPAPNKDPFVEDGVQQMYSIDTEQVAVLTKIPLAGSYLQLIDGQPGGLGVVGVPQLDAGPFLSYGIQWIAFGILAPIGLGYFAYSEIRARRQERQQRPSPDAETTPAPQPPQTVEAKLADRYGRRR</sequence>
<dbReference type="GO" id="GO:0005886">
    <property type="term" value="C:plasma membrane"/>
    <property type="evidence" value="ECO:0007669"/>
    <property type="project" value="UniProtKB-SubCell"/>
</dbReference>
<gene>
    <name evidence="9" type="ORF">BST30_25205</name>
    <name evidence="8" type="ORF">MMAN_17850</name>
</gene>
<accession>A0A1X0FB34</accession>
<dbReference type="Pfam" id="PF02104">
    <property type="entry name" value="SURF1"/>
    <property type="match status" value="1"/>
</dbReference>
<dbReference type="InterPro" id="IPR045214">
    <property type="entry name" value="Surf1/Surf4"/>
</dbReference>
<feature type="compositionally biased region" description="Basic and acidic residues" evidence="7">
    <location>
        <begin position="270"/>
        <end position="279"/>
    </location>
</feature>
<reference evidence="9 10" key="1">
    <citation type="submission" date="2017-02" db="EMBL/GenBank/DDBJ databases">
        <title>The new phylogeny of genus Mycobacterium.</title>
        <authorList>
            <person name="Tortoli E."/>
            <person name="Trovato A."/>
            <person name="Cirillo D.M."/>
        </authorList>
    </citation>
    <scope>NUCLEOTIDE SEQUENCE [LARGE SCALE GENOMIC DNA]</scope>
    <source>
        <strain evidence="9 10">DSM 45255</strain>
    </source>
</reference>
<evidence type="ECO:0000256" key="2">
    <source>
        <dbReference type="ARBA" id="ARBA00007165"/>
    </source>
</evidence>
<evidence type="ECO:0000256" key="4">
    <source>
        <dbReference type="ARBA" id="ARBA00022989"/>
    </source>
</evidence>
<reference evidence="8" key="3">
    <citation type="submission" date="2020-02" db="EMBL/GenBank/DDBJ databases">
        <authorList>
            <person name="Matsumoto Y."/>
            <person name="Motooka D."/>
            <person name="Nakamura S."/>
        </authorList>
    </citation>
    <scope>NUCLEOTIDE SEQUENCE</scope>
    <source>
        <strain evidence="8">JCM 18113</strain>
    </source>
</reference>
<dbReference type="PANTHER" id="PTHR23427:SF2">
    <property type="entry name" value="SURFEIT LOCUS PROTEIN 1"/>
    <property type="match status" value="1"/>
</dbReference>
<feature type="compositionally biased region" description="Low complexity" evidence="7">
    <location>
        <begin position="254"/>
        <end position="269"/>
    </location>
</feature>
<evidence type="ECO:0000313" key="11">
    <source>
        <dbReference type="Proteomes" id="UP000465812"/>
    </source>
</evidence>
<evidence type="ECO:0000256" key="5">
    <source>
        <dbReference type="ARBA" id="ARBA00023136"/>
    </source>
</evidence>
<evidence type="ECO:0000313" key="9">
    <source>
        <dbReference type="EMBL" id="ORA98950.1"/>
    </source>
</evidence>
<protein>
    <recommendedName>
        <fullName evidence="6">SURF1-like protein</fullName>
    </recommendedName>
</protein>
<organism evidence="9 10">
    <name type="scientific">Mycobacterium mantenii</name>
    <dbReference type="NCBI Taxonomy" id="560555"/>
    <lineage>
        <taxon>Bacteria</taxon>
        <taxon>Bacillati</taxon>
        <taxon>Actinomycetota</taxon>
        <taxon>Actinomycetes</taxon>
        <taxon>Mycobacteriales</taxon>
        <taxon>Mycobacteriaceae</taxon>
        <taxon>Mycobacterium</taxon>
        <taxon>Mycobacterium avium complex (MAC)</taxon>
    </lineage>
</organism>
<dbReference type="CDD" id="cd06662">
    <property type="entry name" value="SURF1"/>
    <property type="match status" value="1"/>
</dbReference>
<evidence type="ECO:0000313" key="10">
    <source>
        <dbReference type="Proteomes" id="UP000192760"/>
    </source>
</evidence>
<dbReference type="RefSeq" id="WP_083099185.1">
    <property type="nucleotide sequence ID" value="NZ_AP022590.1"/>
</dbReference>
<evidence type="ECO:0000256" key="7">
    <source>
        <dbReference type="SAM" id="MobiDB-lite"/>
    </source>
</evidence>
<name>A0A1X0FB34_MYCNT</name>
<evidence type="ECO:0000313" key="8">
    <source>
        <dbReference type="EMBL" id="BBY37651.1"/>
    </source>
</evidence>
<reference evidence="8 11" key="2">
    <citation type="journal article" date="2019" name="Emerg. Microbes Infect.">
        <title>Comprehensive subspecies identification of 175 nontuberculous mycobacteria species based on 7547 genomic profiles.</title>
        <authorList>
            <person name="Matsumoto Y."/>
            <person name="Kinjo T."/>
            <person name="Motooka D."/>
            <person name="Nabeya D."/>
            <person name="Jung N."/>
            <person name="Uechi K."/>
            <person name="Horii T."/>
            <person name="Iida T."/>
            <person name="Fujita J."/>
            <person name="Nakamura S."/>
        </authorList>
    </citation>
    <scope>NUCLEOTIDE SEQUENCE [LARGE SCALE GENOMIC DNA]</scope>
    <source>
        <strain evidence="8 11">JCM 18113</strain>
    </source>
</reference>
<keyword evidence="5 6" id="KW-0472">Membrane</keyword>
<dbReference type="AlphaFoldDB" id="A0A1X0FB34"/>
<dbReference type="STRING" id="560555.BST30_25205"/>
<dbReference type="EMBL" id="MVHW01000042">
    <property type="protein sequence ID" value="ORA98950.1"/>
    <property type="molecule type" value="Genomic_DNA"/>
</dbReference>
<dbReference type="PANTHER" id="PTHR23427">
    <property type="entry name" value="SURFEIT LOCUS PROTEIN"/>
    <property type="match status" value="1"/>
</dbReference>
<keyword evidence="6" id="KW-1003">Cell membrane</keyword>
<evidence type="ECO:0000256" key="1">
    <source>
        <dbReference type="ARBA" id="ARBA00004370"/>
    </source>
</evidence>
<feature type="transmembrane region" description="Helical" evidence="6">
    <location>
        <begin position="214"/>
        <end position="237"/>
    </location>
</feature>
<keyword evidence="11" id="KW-1185">Reference proteome</keyword>
<proteinExistence type="inferred from homology"/>